<dbReference type="Pfam" id="PF04773">
    <property type="entry name" value="FecR"/>
    <property type="match status" value="1"/>
</dbReference>
<feature type="transmembrane region" description="Helical" evidence="1">
    <location>
        <begin position="91"/>
        <end position="112"/>
    </location>
</feature>
<keyword evidence="1" id="KW-0472">Membrane</keyword>
<dbReference type="RefSeq" id="WP_053179452.1">
    <property type="nucleotide sequence ID" value="NZ_LGIA01000023.1"/>
</dbReference>
<evidence type="ECO:0000313" key="4">
    <source>
        <dbReference type="EMBL" id="KOH46684.1"/>
    </source>
</evidence>
<dbReference type="InterPro" id="IPR012373">
    <property type="entry name" value="Ferrdict_sens_TM"/>
</dbReference>
<evidence type="ECO:0000259" key="2">
    <source>
        <dbReference type="Pfam" id="PF04773"/>
    </source>
</evidence>
<sequence length="398" mass="45877">MEKYKNYTPEDFLADDYFIQWLNDPTEEHEKFWKSFIEEFPERKVNVEQAKFIVSMFQHEHEKLSLDETYDIWNGVLRSAKRPKVRKLVRMLRYAAVLLLMFASGALAFYLYENSRELHYDLTELNESGSNEAKIILSDGSEVSLEQKESAITYGSTGSQLIVNNDTINQNQLEGREYMNKVIIPYGKKSMITLSDGTKVWLNAGSQLVYPSVFLRKKREVMLIGEAYFDVAKNKEKPFIVRTSDMNVQVLGTRFDVSAYPEDDFVAAILEEGSVGLEIKGNGVIQKDQQILLVPNQKLTLNRESRETTLRVVDVSMYTSWKEGVLKSESEDLNRLIKMIERYYNIHISLKDPLVGAYKISGKLDLEKSPEEVLNIIKLTVPIDWAKKSNGDFIVMKK</sequence>
<dbReference type="STRING" id="1409788.NC99_05240"/>
<feature type="domain" description="Protein FecR C-terminal" evidence="3">
    <location>
        <begin position="330"/>
        <end position="390"/>
    </location>
</feature>
<dbReference type="OrthoDB" id="1123467at2"/>
<name>A0A0L8VE07_9BACT</name>
<keyword evidence="1" id="KW-0812">Transmembrane</keyword>
<dbReference type="InterPro" id="IPR032508">
    <property type="entry name" value="FecR_C"/>
</dbReference>
<keyword evidence="5" id="KW-1185">Reference proteome</keyword>
<reference evidence="5" key="1">
    <citation type="submission" date="2015-07" db="EMBL/GenBank/DDBJ databases">
        <title>Genome sequencing of Sunxiuqinia dokdonensis strain SK.</title>
        <authorList>
            <person name="Ahn S."/>
            <person name="Kim B.-C."/>
        </authorList>
    </citation>
    <scope>NUCLEOTIDE SEQUENCE [LARGE SCALE GENOMIC DNA]</scope>
    <source>
        <strain evidence="5">SK</strain>
    </source>
</reference>
<feature type="domain" description="FecR protein" evidence="2">
    <location>
        <begin position="187"/>
        <end position="275"/>
    </location>
</feature>
<dbReference type="AlphaFoldDB" id="A0A0L8VE07"/>
<dbReference type="Gene3D" id="2.60.120.1440">
    <property type="match status" value="1"/>
</dbReference>
<dbReference type="Proteomes" id="UP000036958">
    <property type="component" value="Unassembled WGS sequence"/>
</dbReference>
<dbReference type="PANTHER" id="PTHR30273:SF2">
    <property type="entry name" value="PROTEIN FECR"/>
    <property type="match status" value="1"/>
</dbReference>
<dbReference type="PATRIC" id="fig|1409788.3.peg.542"/>
<accession>A0A0L8VE07</accession>
<organism evidence="4 5">
    <name type="scientific">Sunxiuqinia dokdonensis</name>
    <dbReference type="NCBI Taxonomy" id="1409788"/>
    <lineage>
        <taxon>Bacteria</taxon>
        <taxon>Pseudomonadati</taxon>
        <taxon>Bacteroidota</taxon>
        <taxon>Bacteroidia</taxon>
        <taxon>Marinilabiliales</taxon>
        <taxon>Prolixibacteraceae</taxon>
        <taxon>Sunxiuqinia</taxon>
    </lineage>
</organism>
<evidence type="ECO:0000259" key="3">
    <source>
        <dbReference type="Pfam" id="PF16344"/>
    </source>
</evidence>
<dbReference type="Pfam" id="PF16344">
    <property type="entry name" value="FecR_C"/>
    <property type="match status" value="1"/>
</dbReference>
<dbReference type="GO" id="GO:0016989">
    <property type="term" value="F:sigma factor antagonist activity"/>
    <property type="evidence" value="ECO:0007669"/>
    <property type="project" value="TreeGrafter"/>
</dbReference>
<dbReference type="PANTHER" id="PTHR30273">
    <property type="entry name" value="PERIPLASMIC SIGNAL SENSOR AND SIGMA FACTOR ACTIVATOR FECR-RELATED"/>
    <property type="match status" value="1"/>
</dbReference>
<gene>
    <name evidence="4" type="ORF">NC99_05240</name>
</gene>
<dbReference type="EMBL" id="LGIA01000023">
    <property type="protein sequence ID" value="KOH46684.1"/>
    <property type="molecule type" value="Genomic_DNA"/>
</dbReference>
<protein>
    <recommendedName>
        <fullName evidence="6">FecR protein domain-containing protein</fullName>
    </recommendedName>
</protein>
<evidence type="ECO:0000256" key="1">
    <source>
        <dbReference type="SAM" id="Phobius"/>
    </source>
</evidence>
<dbReference type="FunFam" id="2.60.120.1440:FF:000001">
    <property type="entry name" value="Putative anti-sigma factor"/>
    <property type="match status" value="1"/>
</dbReference>
<keyword evidence="1" id="KW-1133">Transmembrane helix</keyword>
<comment type="caution">
    <text evidence="4">The sequence shown here is derived from an EMBL/GenBank/DDBJ whole genome shotgun (WGS) entry which is preliminary data.</text>
</comment>
<dbReference type="InterPro" id="IPR006860">
    <property type="entry name" value="FecR"/>
</dbReference>
<evidence type="ECO:0008006" key="6">
    <source>
        <dbReference type="Google" id="ProtNLM"/>
    </source>
</evidence>
<dbReference type="Gene3D" id="3.55.50.30">
    <property type="match status" value="1"/>
</dbReference>
<proteinExistence type="predicted"/>
<evidence type="ECO:0000313" key="5">
    <source>
        <dbReference type="Proteomes" id="UP000036958"/>
    </source>
</evidence>